<dbReference type="InterPro" id="IPR002939">
    <property type="entry name" value="DnaJ_C"/>
</dbReference>
<reference evidence="5" key="1">
    <citation type="submission" date="2020-07" db="EMBL/GenBank/DDBJ databases">
        <title>Huge and variable diversity of episymbiotic CPR bacteria and DPANN archaea in groundwater ecosystems.</title>
        <authorList>
            <person name="He C.Y."/>
            <person name="Keren R."/>
            <person name="Whittaker M."/>
            <person name="Farag I.F."/>
            <person name="Doudna J."/>
            <person name="Cate J.H.D."/>
            <person name="Banfield J.F."/>
        </authorList>
    </citation>
    <scope>NUCLEOTIDE SEQUENCE</scope>
    <source>
        <strain evidence="5">NC_groundwater_763_Ag_S-0.2um_68_21</strain>
    </source>
</reference>
<dbReference type="Proteomes" id="UP000782312">
    <property type="component" value="Unassembled WGS sequence"/>
</dbReference>
<dbReference type="Pfam" id="PF00226">
    <property type="entry name" value="DnaJ"/>
    <property type="match status" value="1"/>
</dbReference>
<dbReference type="SUPFAM" id="SSF57938">
    <property type="entry name" value="DnaJ/Hsp40 cysteine-rich domain"/>
    <property type="match status" value="1"/>
</dbReference>
<feature type="domain" description="J" evidence="4">
    <location>
        <begin position="1"/>
        <end position="66"/>
    </location>
</feature>
<evidence type="ECO:0000313" key="5">
    <source>
        <dbReference type="EMBL" id="MBI3127147.1"/>
    </source>
</evidence>
<gene>
    <name evidence="5" type="ORF">HYZ11_06055</name>
</gene>
<keyword evidence="2" id="KW-0346">Stress response</keyword>
<dbReference type="InterPro" id="IPR036869">
    <property type="entry name" value="J_dom_sf"/>
</dbReference>
<evidence type="ECO:0000256" key="3">
    <source>
        <dbReference type="ARBA" id="ARBA00023186"/>
    </source>
</evidence>
<dbReference type="PROSITE" id="PS50076">
    <property type="entry name" value="DNAJ_2"/>
    <property type="match status" value="1"/>
</dbReference>
<dbReference type="GO" id="GO:0006260">
    <property type="term" value="P:DNA replication"/>
    <property type="evidence" value="ECO:0007669"/>
    <property type="project" value="UniProtKB-KW"/>
</dbReference>
<dbReference type="AlphaFoldDB" id="A0A932HXM2"/>
<dbReference type="PANTHER" id="PTHR44145">
    <property type="entry name" value="DNAJ HOMOLOG SUBFAMILY A MEMBER 3, MITOCHONDRIAL"/>
    <property type="match status" value="1"/>
</dbReference>
<evidence type="ECO:0000313" key="6">
    <source>
        <dbReference type="Proteomes" id="UP000782312"/>
    </source>
</evidence>
<evidence type="ECO:0000256" key="1">
    <source>
        <dbReference type="ARBA" id="ARBA00022705"/>
    </source>
</evidence>
<protein>
    <submittedName>
        <fullName evidence="5">J domain-containing protein</fullName>
    </submittedName>
</protein>
<dbReference type="PANTHER" id="PTHR44145:SF3">
    <property type="entry name" value="DNAJ HOMOLOG SUBFAMILY A MEMBER 3, MITOCHONDRIAL"/>
    <property type="match status" value="1"/>
</dbReference>
<dbReference type="InterPro" id="IPR036410">
    <property type="entry name" value="HSP_DnaJ_Cys-rich_dom_sf"/>
</dbReference>
<comment type="caution">
    <text evidence="5">The sequence shown here is derived from an EMBL/GenBank/DDBJ whole genome shotgun (WGS) entry which is preliminary data.</text>
</comment>
<keyword evidence="3" id="KW-0143">Chaperone</keyword>
<dbReference type="EMBL" id="JACPUR010000016">
    <property type="protein sequence ID" value="MBI3127147.1"/>
    <property type="molecule type" value="Genomic_DNA"/>
</dbReference>
<accession>A0A932HXM2</accession>
<evidence type="ECO:0000259" key="4">
    <source>
        <dbReference type="PROSITE" id="PS50076"/>
    </source>
</evidence>
<sequence length="234" mass="26258">MGITADADAEKIRRRFKQLAFEYHPDRHGGDPKMEGKFLILSSAYRELMDHVASRPAEEAAREDPGAAAQGRRYFLPLEFIKGIRGGEVAIRFQISEECPICHGQGGGTCVICDGSGEIRSWAFRKILLPPGLEDGEEIRIPQDDGEDLRLVISYKPHPLLIRKELDVFSEVRVPSAHLGREFSINVLTIWGIIVVRIPAGATSEQLYCLRGAGIRRSVDGRFKCGNHYFRLVW</sequence>
<dbReference type="SMART" id="SM00271">
    <property type="entry name" value="DnaJ"/>
    <property type="match status" value="1"/>
</dbReference>
<dbReference type="InterPro" id="IPR001623">
    <property type="entry name" value="DnaJ_domain"/>
</dbReference>
<proteinExistence type="predicted"/>
<keyword evidence="1" id="KW-0235">DNA replication</keyword>
<dbReference type="Gene3D" id="1.10.287.110">
    <property type="entry name" value="DnaJ domain"/>
    <property type="match status" value="1"/>
</dbReference>
<dbReference type="CDD" id="cd06257">
    <property type="entry name" value="DnaJ"/>
    <property type="match status" value="1"/>
</dbReference>
<dbReference type="Gene3D" id="2.60.260.20">
    <property type="entry name" value="Urease metallochaperone UreE, N-terminal domain"/>
    <property type="match status" value="1"/>
</dbReference>
<dbReference type="SUPFAM" id="SSF46565">
    <property type="entry name" value="Chaperone J-domain"/>
    <property type="match status" value="1"/>
</dbReference>
<evidence type="ECO:0000256" key="2">
    <source>
        <dbReference type="ARBA" id="ARBA00023016"/>
    </source>
</evidence>
<name>A0A932HXM2_UNCTE</name>
<organism evidence="5 6">
    <name type="scientific">Tectimicrobiota bacterium</name>
    <dbReference type="NCBI Taxonomy" id="2528274"/>
    <lineage>
        <taxon>Bacteria</taxon>
        <taxon>Pseudomonadati</taxon>
        <taxon>Nitrospinota/Tectimicrobiota group</taxon>
        <taxon>Candidatus Tectimicrobiota</taxon>
    </lineage>
</organism>
<dbReference type="Pfam" id="PF01556">
    <property type="entry name" value="DnaJ_C"/>
    <property type="match status" value="1"/>
</dbReference>
<dbReference type="InterPro" id="IPR051938">
    <property type="entry name" value="Apopto_cytoskel_mod"/>
</dbReference>